<name>A0A6B9XVK1_PICSI</name>
<keyword evidence="1" id="KW-0496">Mitochondrion</keyword>
<geneLocation type="mitochondrion" evidence="1"/>
<reference evidence="1" key="1">
    <citation type="submission" date="2019-03" db="EMBL/GenBank/DDBJ databases">
        <title>Largest Complete Mitochondrial Genome of a Gymnosperm, Sitka Spruce (Picea sitchensis), Indicates Complex Physical Structure.</title>
        <authorList>
            <person name="Jackman S.D."/>
            <person name="Coombe L."/>
            <person name="Warren R."/>
            <person name="Kirk H."/>
            <person name="Trinh E."/>
            <person name="McLeod T."/>
            <person name="Pleasance S."/>
            <person name="Pandoh P."/>
            <person name="Zhao Y."/>
            <person name="Coope R."/>
            <person name="Bousquet J."/>
            <person name="Bohlmann J.C."/>
            <person name="Jones S.J.M."/>
            <person name="Birol I."/>
        </authorList>
    </citation>
    <scope>NUCLEOTIDE SEQUENCE</scope>
    <source>
        <strain evidence="1">Q903</strain>
    </source>
</reference>
<sequence length="71" mass="7773">MDGSDKPLGLSIYGLIDRPSIESLYRPSTIDLPSLVRCRSVSNGGRKQAGINLKAGRLIFLAMELILINEE</sequence>
<gene>
    <name evidence="1" type="primary">orf04268</name>
    <name evidence="1" type="ORF">Q903MT_gene4245</name>
</gene>
<accession>A0A6B9XVK1</accession>
<protein>
    <submittedName>
        <fullName evidence="1">Uncharacterized protein</fullName>
    </submittedName>
</protein>
<evidence type="ECO:0000313" key="1">
    <source>
        <dbReference type="EMBL" id="QHR90222.1"/>
    </source>
</evidence>
<organism evidence="1">
    <name type="scientific">Picea sitchensis</name>
    <name type="common">Sitka spruce</name>
    <name type="synonym">Pinus sitchensis</name>
    <dbReference type="NCBI Taxonomy" id="3332"/>
    <lineage>
        <taxon>Eukaryota</taxon>
        <taxon>Viridiplantae</taxon>
        <taxon>Streptophyta</taxon>
        <taxon>Embryophyta</taxon>
        <taxon>Tracheophyta</taxon>
        <taxon>Spermatophyta</taxon>
        <taxon>Pinopsida</taxon>
        <taxon>Pinidae</taxon>
        <taxon>Conifers I</taxon>
        <taxon>Pinales</taxon>
        <taxon>Pinaceae</taxon>
        <taxon>Picea</taxon>
    </lineage>
</organism>
<dbReference type="AlphaFoldDB" id="A0A6B9XVK1"/>
<dbReference type="EMBL" id="MK697699">
    <property type="protein sequence ID" value="QHR90222.1"/>
    <property type="molecule type" value="Genomic_DNA"/>
</dbReference>
<proteinExistence type="predicted"/>